<dbReference type="GO" id="GO:0071555">
    <property type="term" value="P:cell wall organization"/>
    <property type="evidence" value="ECO:0007669"/>
    <property type="project" value="UniProtKB-KW"/>
</dbReference>
<evidence type="ECO:0000256" key="14">
    <source>
        <dbReference type="ARBA" id="ARBA00023211"/>
    </source>
</evidence>
<evidence type="ECO:0000256" key="5">
    <source>
        <dbReference type="ARBA" id="ARBA00010871"/>
    </source>
</evidence>
<dbReference type="Gene3D" id="3.30.1490.20">
    <property type="entry name" value="ATP-grasp fold, A domain"/>
    <property type="match status" value="1"/>
</dbReference>
<keyword evidence="10" id="KW-0067">ATP-binding</keyword>
<sequence>MMKETIAVLFGGQSSEHVVSCMSAANVIDQIDKDKYDLLLIGITEEGEWILTPSVEEIRNDTWRDGRTHAVLSPDATRKCVIISEGDATKEVRVDVVFPVLHGLRGEDGTVQGLLELARIPYVGCGVLASAVSMDKLYTKLIVDSLGIRQADYVPVRRSQLQDMNSVIASVENKLSYPVFVKPSNAGSSRGVNKADNREELVFALNEAAKHDRKILVEETIIGHEVECAVFGGGLQEVKASGVGEIMAAAEFYDFDAKYYNAESKTVVDPELPGHAAEDVRKAAVEIFKAVDGYGLSRVDFFVTDAGEVVFNEINTLPGFTAISMYPMLWEARGISKSRLVDDLINHAKERYDV</sequence>
<keyword evidence="6" id="KW-0963">Cytoplasm</keyword>
<evidence type="ECO:0000256" key="10">
    <source>
        <dbReference type="ARBA" id="ARBA00022840"/>
    </source>
</evidence>
<dbReference type="EMBL" id="GQ343093">
    <property type="protein sequence ID" value="ACT97543.1"/>
    <property type="molecule type" value="Genomic_DNA"/>
</dbReference>
<comment type="cofactor">
    <cofactor evidence="2">
        <name>Mg(2+)</name>
        <dbReference type="ChEBI" id="CHEBI:18420"/>
    </cofactor>
</comment>
<dbReference type="NCBIfam" id="TIGR01205">
    <property type="entry name" value="D_ala_D_alaTIGR"/>
    <property type="match status" value="1"/>
</dbReference>
<dbReference type="PROSITE" id="PS50975">
    <property type="entry name" value="ATP_GRASP"/>
    <property type="match status" value="1"/>
</dbReference>
<evidence type="ECO:0000256" key="15">
    <source>
        <dbReference type="ARBA" id="ARBA00023316"/>
    </source>
</evidence>
<dbReference type="SUPFAM" id="SSF56059">
    <property type="entry name" value="Glutathione synthetase ATP-binding domain-like"/>
    <property type="match status" value="1"/>
</dbReference>
<evidence type="ECO:0000313" key="18">
    <source>
        <dbReference type="EMBL" id="ACT97542.1"/>
    </source>
</evidence>
<comment type="subcellular location">
    <subcellularLocation>
        <location evidence="3">Cytoplasm</location>
    </subcellularLocation>
</comment>
<dbReference type="NCBIfam" id="NF002528">
    <property type="entry name" value="PRK01966.1-4"/>
    <property type="match status" value="1"/>
</dbReference>
<dbReference type="PANTHER" id="PTHR23132">
    <property type="entry name" value="D-ALANINE--D-ALANINE LIGASE"/>
    <property type="match status" value="1"/>
</dbReference>
<dbReference type="Pfam" id="PF07478">
    <property type="entry name" value="Dala_Dala_lig_C"/>
    <property type="match status" value="1"/>
</dbReference>
<evidence type="ECO:0000256" key="6">
    <source>
        <dbReference type="ARBA" id="ARBA00022490"/>
    </source>
</evidence>
<keyword evidence="13" id="KW-0573">Peptidoglycan synthesis</keyword>
<dbReference type="FunFam" id="3.30.1490.20:FF:000007">
    <property type="entry name" value="D-alanine--D-alanine ligase"/>
    <property type="match status" value="1"/>
</dbReference>
<evidence type="ECO:0000256" key="2">
    <source>
        <dbReference type="ARBA" id="ARBA00001946"/>
    </source>
</evidence>
<dbReference type="GO" id="GO:0046872">
    <property type="term" value="F:metal ion binding"/>
    <property type="evidence" value="ECO:0007669"/>
    <property type="project" value="UniProtKB-KW"/>
</dbReference>
<organism evidence="18">
    <name type="scientific">uncultured organism</name>
    <dbReference type="NCBI Taxonomy" id="155900"/>
    <lineage>
        <taxon>unclassified sequences</taxon>
        <taxon>environmental samples</taxon>
    </lineage>
</organism>
<reference evidence="18" key="2">
    <citation type="submission" date="2009-07" db="EMBL/GenBank/DDBJ databases">
        <authorList>
            <person name="Sommer M.O.A."/>
            <person name="Dantas G."/>
            <person name="Church G."/>
        </authorList>
    </citation>
    <scope>NUCLEOTIDE SEQUENCE</scope>
</reference>
<evidence type="ECO:0000256" key="13">
    <source>
        <dbReference type="ARBA" id="ARBA00022984"/>
    </source>
</evidence>
<evidence type="ECO:0000256" key="8">
    <source>
        <dbReference type="ARBA" id="ARBA00022723"/>
    </source>
</evidence>
<dbReference type="SUPFAM" id="SSF52440">
    <property type="entry name" value="PreATP-grasp domain"/>
    <property type="match status" value="1"/>
</dbReference>
<dbReference type="Gene3D" id="3.30.470.20">
    <property type="entry name" value="ATP-grasp fold, B domain"/>
    <property type="match status" value="1"/>
</dbReference>
<dbReference type="InterPro" id="IPR011127">
    <property type="entry name" value="Dala_Dala_lig_N"/>
</dbReference>
<evidence type="ECO:0000256" key="4">
    <source>
        <dbReference type="ARBA" id="ARBA00004752"/>
    </source>
</evidence>
<dbReference type="HAMAP" id="MF_00047">
    <property type="entry name" value="Dala_Dala_lig"/>
    <property type="match status" value="1"/>
</dbReference>
<dbReference type="EMBL" id="GQ343092">
    <property type="protein sequence ID" value="ACT97542.1"/>
    <property type="molecule type" value="Genomic_DNA"/>
</dbReference>
<dbReference type="InterPro" id="IPR005905">
    <property type="entry name" value="D_ala_D_ala"/>
</dbReference>
<evidence type="ECO:0000256" key="1">
    <source>
        <dbReference type="ARBA" id="ARBA00001936"/>
    </source>
</evidence>
<dbReference type="PROSITE" id="PS00843">
    <property type="entry name" value="DALA_DALA_LIGASE_1"/>
    <property type="match status" value="1"/>
</dbReference>
<evidence type="ECO:0000259" key="17">
    <source>
        <dbReference type="PROSITE" id="PS50975"/>
    </source>
</evidence>
<dbReference type="Pfam" id="PF01820">
    <property type="entry name" value="Dala_Dala_lig_N"/>
    <property type="match status" value="1"/>
</dbReference>
<feature type="domain" description="ATP-grasp" evidence="17">
    <location>
        <begin position="140"/>
        <end position="346"/>
    </location>
</feature>
<evidence type="ECO:0000256" key="9">
    <source>
        <dbReference type="ARBA" id="ARBA00022741"/>
    </source>
</evidence>
<comment type="pathway">
    <text evidence="4">Cell wall biogenesis; peptidoglycan biosynthesis.</text>
</comment>
<keyword evidence="7 18" id="KW-0436">Ligase</keyword>
<dbReference type="InterPro" id="IPR016185">
    <property type="entry name" value="PreATP-grasp_dom_sf"/>
</dbReference>
<dbReference type="InterPro" id="IPR011761">
    <property type="entry name" value="ATP-grasp"/>
</dbReference>
<comment type="cofactor">
    <cofactor evidence="1">
        <name>Mn(2+)</name>
        <dbReference type="ChEBI" id="CHEBI:29035"/>
    </cofactor>
</comment>
<comment type="similarity">
    <text evidence="5">Belongs to the D-alanine--D-alanine ligase family.</text>
</comment>
<comment type="pathway">
    <text evidence="16">Glycan biosynthesis.</text>
</comment>
<name>C8C0V9_9ZZZZ</name>
<dbReference type="InterPro" id="IPR013815">
    <property type="entry name" value="ATP_grasp_subdomain_1"/>
</dbReference>
<evidence type="ECO:0000256" key="3">
    <source>
        <dbReference type="ARBA" id="ARBA00004496"/>
    </source>
</evidence>
<evidence type="ECO:0000256" key="12">
    <source>
        <dbReference type="ARBA" id="ARBA00022960"/>
    </source>
</evidence>
<evidence type="ECO:0000256" key="7">
    <source>
        <dbReference type="ARBA" id="ARBA00022598"/>
    </source>
</evidence>
<keyword evidence="11" id="KW-0460">Magnesium</keyword>
<protein>
    <submittedName>
        <fullName evidence="18">Putative D-alanine-D-alanine ligase</fullName>
    </submittedName>
</protein>
<reference evidence="18" key="1">
    <citation type="journal article" date="2009" name="Science">
        <title>Functional characterization of the antibiotic resistance reservoir in the human microflora.</title>
        <authorList>
            <person name="Sommer M.O."/>
            <person name="Dantas G."/>
            <person name="Church G.M."/>
        </authorList>
    </citation>
    <scope>NUCLEOTIDE SEQUENCE</scope>
</reference>
<dbReference type="Gene3D" id="3.40.50.20">
    <property type="match status" value="1"/>
</dbReference>
<dbReference type="GO" id="GO:0008716">
    <property type="term" value="F:D-alanine-D-alanine ligase activity"/>
    <property type="evidence" value="ECO:0007669"/>
    <property type="project" value="InterPro"/>
</dbReference>
<evidence type="ECO:0000256" key="16">
    <source>
        <dbReference type="ARBA" id="ARBA00060592"/>
    </source>
</evidence>
<keyword evidence="9" id="KW-0547">Nucleotide-binding</keyword>
<dbReference type="PROSITE" id="PS00844">
    <property type="entry name" value="DALA_DALA_LIGASE_2"/>
    <property type="match status" value="1"/>
</dbReference>
<evidence type="ECO:0000256" key="11">
    <source>
        <dbReference type="ARBA" id="ARBA00022842"/>
    </source>
</evidence>
<accession>C8C0V9</accession>
<dbReference type="InterPro" id="IPR000291">
    <property type="entry name" value="D-Ala_lig_Van_CS"/>
</dbReference>
<dbReference type="EMBL" id="GQ343096">
    <property type="protein sequence ID" value="ACT97546.1"/>
    <property type="molecule type" value="Genomic_DNA"/>
</dbReference>
<keyword evidence="15" id="KW-0961">Cell wall biogenesis/degradation</keyword>
<dbReference type="PIRSF" id="PIRSF039102">
    <property type="entry name" value="Ddl/VanB"/>
    <property type="match status" value="1"/>
</dbReference>
<keyword evidence="8" id="KW-0479">Metal-binding</keyword>
<keyword evidence="12" id="KW-0133">Cell shape</keyword>
<dbReference type="AlphaFoldDB" id="C8C0V9"/>
<keyword evidence="14" id="KW-0464">Manganese</keyword>
<dbReference type="GO" id="GO:0005524">
    <property type="term" value="F:ATP binding"/>
    <property type="evidence" value="ECO:0007669"/>
    <property type="project" value="UniProtKB-KW"/>
</dbReference>
<dbReference type="PANTHER" id="PTHR23132:SF25">
    <property type="entry name" value="D-ALANINE--D-ALANINE LIGASE A"/>
    <property type="match status" value="1"/>
</dbReference>
<dbReference type="InterPro" id="IPR011095">
    <property type="entry name" value="Dala_Dala_lig_C"/>
</dbReference>
<proteinExistence type="inferred from homology"/>